<dbReference type="eggNOG" id="ENOG502QS4Z">
    <property type="taxonomic scope" value="Eukaryota"/>
</dbReference>
<dbReference type="InterPro" id="IPR033192">
    <property type="entry name" value="ODAD3"/>
</dbReference>
<feature type="region of interest" description="Disordered" evidence="2">
    <location>
        <begin position="656"/>
        <end position="690"/>
    </location>
</feature>
<proteinExistence type="predicted"/>
<dbReference type="GO" id="GO:0036064">
    <property type="term" value="C:ciliary basal body"/>
    <property type="evidence" value="ECO:0007669"/>
    <property type="project" value="TreeGrafter"/>
</dbReference>
<keyword evidence="1" id="KW-0175">Coiled coil</keyword>
<dbReference type="GO" id="GO:0036158">
    <property type="term" value="P:outer dynein arm assembly"/>
    <property type="evidence" value="ECO:0007669"/>
    <property type="project" value="InterPro"/>
</dbReference>
<protein>
    <submittedName>
        <fullName evidence="3">Uncharacterized protein</fullName>
    </submittedName>
</protein>
<feature type="region of interest" description="Disordered" evidence="2">
    <location>
        <begin position="100"/>
        <end position="122"/>
    </location>
</feature>
<dbReference type="AlphaFoldDB" id="A0A024UI39"/>
<gene>
    <name evidence="3" type="ORF">H310_03518</name>
</gene>
<feature type="compositionally biased region" description="Polar residues" evidence="2">
    <location>
        <begin position="598"/>
        <end position="610"/>
    </location>
</feature>
<dbReference type="PANTHER" id="PTHR46518:SF1">
    <property type="entry name" value="OUTER DYNEIN ARM-DOCKING COMPLEX SUBUNIT 3"/>
    <property type="match status" value="1"/>
</dbReference>
<accession>A0A024UI39</accession>
<sequence length="719" mass="79714">MAATSVGFTNLADVGSSPGNAKEASQPGRSSTPSKSTNDRHKKKGHSTRRYSVFPSSSLSRCRLLPLDLSAFDITQKSKRIFQKKDLAEAVRRVNMPIVLPQREPGPSTLEVPESDPNATNKDVSILEDGVNFNARKYNERRRIAETKEKELQHLLDEYKTMQLETDTLDKIHNQESSGAKEIQRLNAEIEECMLSMEEKIHTRRQLEHMIRRLQSNQVKFDSHIAAMSVAVEASVREAEDVRVLCRQLEAGKSRTIQMLQDLQQQVALDRKTRGRELSENTIKAKNAERMEQWRLKRIKQRSELAAELRGDLSFDEERKLLREIDSKRKAGSDLSAANMEISQRAADHDQVFVQLKQVTGASSLQDVVDKFAAQNSSNSSLEKEKARAEARLAAAKASKESSLKSLNDLKASGIGGIELNRDVYTALENEILVAKGHLKGNKAAYDCLDGVLAAVRQGASSLVQRLFPFDVRCVIAYEREPAPSYTVCRRHVQEVLEINDDALAALTGKDSANDLLAVAEIKFSKVLELVGQQNGSVGGFNGYGGDADDGFDEHARGDLNDDVKHAVWTPTGNSDPVVHRNNIRVQPRVVAMPPSKTPDSARSDTSSSAGLVEDDREAMDGVMDVLVPSRDILKMSSNRHFAEIMRKKELAEKRKNAAERGISDEELTTKLKKKNQNEADKRLSANPTSRVGLPPGVCLKDDAITKSTAFVTQMPTLL</sequence>
<dbReference type="VEuPathDB" id="FungiDB:H310_03518"/>
<organism evidence="3">
    <name type="scientific">Aphanomyces invadans</name>
    <dbReference type="NCBI Taxonomy" id="157072"/>
    <lineage>
        <taxon>Eukaryota</taxon>
        <taxon>Sar</taxon>
        <taxon>Stramenopiles</taxon>
        <taxon>Oomycota</taxon>
        <taxon>Saprolegniomycetes</taxon>
        <taxon>Saprolegniales</taxon>
        <taxon>Verrucalvaceae</taxon>
        <taxon>Aphanomyces</taxon>
    </lineage>
</organism>
<dbReference type="PANTHER" id="PTHR46518">
    <property type="entry name" value="COILED-COIL DOMAIN-CONTAINING PROTEIN 151"/>
    <property type="match status" value="1"/>
</dbReference>
<feature type="coiled-coil region" evidence="1">
    <location>
        <begin position="372"/>
        <end position="399"/>
    </location>
</feature>
<evidence type="ECO:0000256" key="1">
    <source>
        <dbReference type="SAM" id="Coils"/>
    </source>
</evidence>
<feature type="compositionally biased region" description="Basic residues" evidence="2">
    <location>
        <begin position="40"/>
        <end position="49"/>
    </location>
</feature>
<dbReference type="OrthoDB" id="71318at2759"/>
<dbReference type="GO" id="GO:0003341">
    <property type="term" value="P:cilium movement"/>
    <property type="evidence" value="ECO:0007669"/>
    <property type="project" value="InterPro"/>
</dbReference>
<dbReference type="GO" id="GO:0035253">
    <property type="term" value="C:ciliary rootlet"/>
    <property type="evidence" value="ECO:0007669"/>
    <property type="project" value="TreeGrafter"/>
</dbReference>
<dbReference type="GO" id="GO:0097542">
    <property type="term" value="C:ciliary tip"/>
    <property type="evidence" value="ECO:0007669"/>
    <property type="project" value="TreeGrafter"/>
</dbReference>
<dbReference type="EMBL" id="KI913956">
    <property type="protein sequence ID" value="ETW05860.1"/>
    <property type="molecule type" value="Genomic_DNA"/>
</dbReference>
<name>A0A024UI39_9STRA</name>
<evidence type="ECO:0000313" key="3">
    <source>
        <dbReference type="EMBL" id="ETW05860.1"/>
    </source>
</evidence>
<dbReference type="RefSeq" id="XP_008865637.1">
    <property type="nucleotide sequence ID" value="XM_008867415.1"/>
</dbReference>
<reference evidence="3" key="1">
    <citation type="submission" date="2013-12" db="EMBL/GenBank/DDBJ databases">
        <title>The Genome Sequence of Aphanomyces invadans NJM9701.</title>
        <authorList>
            <consortium name="The Broad Institute Genomics Platform"/>
            <person name="Russ C."/>
            <person name="Tyler B."/>
            <person name="van West P."/>
            <person name="Dieguez-Uribeondo J."/>
            <person name="Young S.K."/>
            <person name="Zeng Q."/>
            <person name="Gargeya S."/>
            <person name="Fitzgerald M."/>
            <person name="Abouelleil A."/>
            <person name="Alvarado L."/>
            <person name="Chapman S.B."/>
            <person name="Gainer-Dewar J."/>
            <person name="Goldberg J."/>
            <person name="Griggs A."/>
            <person name="Gujja S."/>
            <person name="Hansen M."/>
            <person name="Howarth C."/>
            <person name="Imamovic A."/>
            <person name="Ireland A."/>
            <person name="Larimer J."/>
            <person name="McCowan C."/>
            <person name="Murphy C."/>
            <person name="Pearson M."/>
            <person name="Poon T.W."/>
            <person name="Priest M."/>
            <person name="Roberts A."/>
            <person name="Saif S."/>
            <person name="Shea T."/>
            <person name="Sykes S."/>
            <person name="Wortman J."/>
            <person name="Nusbaum C."/>
            <person name="Birren B."/>
        </authorList>
    </citation>
    <scope>NUCLEOTIDE SEQUENCE [LARGE SCALE GENOMIC DNA]</scope>
    <source>
        <strain evidence="3">NJM9701</strain>
    </source>
</reference>
<feature type="compositionally biased region" description="Polar residues" evidence="2">
    <location>
        <begin position="27"/>
        <end position="36"/>
    </location>
</feature>
<dbReference type="GeneID" id="20080568"/>
<evidence type="ECO:0000256" key="2">
    <source>
        <dbReference type="SAM" id="MobiDB-lite"/>
    </source>
</evidence>
<feature type="region of interest" description="Disordered" evidence="2">
    <location>
        <begin position="1"/>
        <end position="53"/>
    </location>
</feature>
<feature type="compositionally biased region" description="Basic and acidic residues" evidence="2">
    <location>
        <begin position="656"/>
        <end position="684"/>
    </location>
</feature>
<feature type="region of interest" description="Disordered" evidence="2">
    <location>
        <begin position="592"/>
        <end position="616"/>
    </location>
</feature>